<gene>
    <name evidence="2" type="ORF">JCM19314_2672</name>
</gene>
<keyword evidence="1" id="KW-0812">Transmembrane</keyword>
<accession>A0A090QT36</accession>
<comment type="caution">
    <text evidence="2">The sequence shown here is derived from an EMBL/GenBank/DDBJ whole genome shotgun (WGS) entry which is preliminary data.</text>
</comment>
<keyword evidence="1" id="KW-1133">Transmembrane helix</keyword>
<evidence type="ECO:0000256" key="1">
    <source>
        <dbReference type="SAM" id="Phobius"/>
    </source>
</evidence>
<feature type="transmembrane region" description="Helical" evidence="1">
    <location>
        <begin position="153"/>
        <end position="171"/>
    </location>
</feature>
<feature type="transmembrane region" description="Helical" evidence="1">
    <location>
        <begin position="24"/>
        <end position="45"/>
    </location>
</feature>
<keyword evidence="1" id="KW-0472">Membrane</keyword>
<reference evidence="2 3" key="1">
    <citation type="journal article" date="2014" name="Genome Announc.">
        <title>Draft Genome Sequences of Marine Flavobacterium Nonlabens Strains NR17, NR24, NR27, NR32, NR33, and Ara13.</title>
        <authorList>
            <person name="Nakanishi M."/>
            <person name="Meirelles P."/>
            <person name="Suzuki R."/>
            <person name="Takatani N."/>
            <person name="Mino S."/>
            <person name="Suda W."/>
            <person name="Oshima K."/>
            <person name="Hattori M."/>
            <person name="Ohkuma M."/>
            <person name="Hosokawa M."/>
            <person name="Miyashita K."/>
            <person name="Thompson F.L."/>
            <person name="Niwa A."/>
            <person name="Sawabe T."/>
            <person name="Sawabe T."/>
        </authorList>
    </citation>
    <scope>NUCLEOTIDE SEQUENCE [LARGE SCALE GENOMIC DNA]</scope>
    <source>
        <strain evidence="3">JCM19314</strain>
    </source>
</reference>
<dbReference type="EMBL" id="BBMM01000001">
    <property type="protein sequence ID" value="GAK98641.1"/>
    <property type="molecule type" value="Genomic_DNA"/>
</dbReference>
<proteinExistence type="predicted"/>
<feature type="transmembrane region" description="Helical" evidence="1">
    <location>
        <begin position="57"/>
        <end position="75"/>
    </location>
</feature>
<sequence>MMNNFQIIEHKLKLFIKKYYTNEIIRGIILFLAIGLLYFLFTAVIEHFLWLSSTGRTILFGLFVLVQAALLFKFIGIPLARLFKLFSGIDFRDASNMIGTHFPEVSDKLINILQLHKNGGDDELTWASINQKSEELKPIPFSLAIDFKKNAAYLKYLAIPLLIIAALFFTGNNDVLTESTKRVADFNNEYIPPAPFTFKLLNEDLNTLQKRDFKLNVEVSGRTIPENASIHFNNQTYYLTQDAPGRFSFVFNNPSADTPFYLKANEVRSENFELTVDAVPSINKFELLMDYPSYTGKKDEVIKSTGKCSGSTGN</sequence>
<evidence type="ECO:0000313" key="3">
    <source>
        <dbReference type="Proteomes" id="UP000029226"/>
    </source>
</evidence>
<dbReference type="Proteomes" id="UP000029226">
    <property type="component" value="Unassembled WGS sequence"/>
</dbReference>
<protein>
    <submittedName>
        <fullName evidence="2">Putative liver stage antigen</fullName>
    </submittedName>
</protein>
<dbReference type="AlphaFoldDB" id="A0A090QT36"/>
<name>A0A090QT36_NONUL</name>
<organism evidence="2 3">
    <name type="scientific">Nonlabens ulvanivorans</name>
    <name type="common">Persicivirga ulvanivorans</name>
    <dbReference type="NCBI Taxonomy" id="906888"/>
    <lineage>
        <taxon>Bacteria</taxon>
        <taxon>Pseudomonadati</taxon>
        <taxon>Bacteroidota</taxon>
        <taxon>Flavobacteriia</taxon>
        <taxon>Flavobacteriales</taxon>
        <taxon>Flavobacteriaceae</taxon>
        <taxon>Nonlabens</taxon>
    </lineage>
</organism>
<evidence type="ECO:0000313" key="2">
    <source>
        <dbReference type="EMBL" id="GAK98641.1"/>
    </source>
</evidence>